<dbReference type="EC" id="5.2.1.8" evidence="2 5"/>
<gene>
    <name evidence="8" type="ORF">PECAL_1P23550</name>
</gene>
<sequence>MLSGSTMHRRATRASLVLTCATLASAMRTQPLLSRRAVMDTAAALAATIAVPALAEVEQLAAPGKSVGAMQKLKSGVRYIDLKEGSGAGASSGSRVSLQWVLRRSNGYFVTSSFGQVASGPDAGILKLSGMSAPNDPFLFTVGSNAALPGLDEAVLGMKKGGVRRIVVPTRLSYTQPLKSSPGPVPEDYGARRQIERELAKMDPENFFVLEVEAVNVR</sequence>
<dbReference type="OrthoDB" id="1902587at2759"/>
<evidence type="ECO:0000256" key="2">
    <source>
        <dbReference type="ARBA" id="ARBA00013194"/>
    </source>
</evidence>
<dbReference type="InterPro" id="IPR001179">
    <property type="entry name" value="PPIase_FKBP_dom"/>
</dbReference>
<dbReference type="PANTHER" id="PTHR43811">
    <property type="entry name" value="FKBP-TYPE PEPTIDYL-PROLYL CIS-TRANS ISOMERASE FKPA"/>
    <property type="match status" value="1"/>
</dbReference>
<keyword evidence="4 5" id="KW-0413">Isomerase</keyword>
<dbReference type="EMBL" id="CAKKNE010000001">
    <property type="protein sequence ID" value="CAH0365893.1"/>
    <property type="molecule type" value="Genomic_DNA"/>
</dbReference>
<dbReference type="Proteomes" id="UP000789595">
    <property type="component" value="Unassembled WGS sequence"/>
</dbReference>
<dbReference type="SUPFAM" id="SSF54534">
    <property type="entry name" value="FKBP-like"/>
    <property type="match status" value="1"/>
</dbReference>
<dbReference type="GO" id="GO:0003755">
    <property type="term" value="F:peptidyl-prolyl cis-trans isomerase activity"/>
    <property type="evidence" value="ECO:0007669"/>
    <property type="project" value="UniProtKB-KW"/>
</dbReference>
<evidence type="ECO:0000259" key="7">
    <source>
        <dbReference type="PROSITE" id="PS50059"/>
    </source>
</evidence>
<keyword evidence="6" id="KW-0732">Signal</keyword>
<feature type="signal peptide" evidence="6">
    <location>
        <begin position="1"/>
        <end position="26"/>
    </location>
</feature>
<name>A0A8J2S724_9STRA</name>
<dbReference type="AlphaFoldDB" id="A0A8J2S724"/>
<feature type="domain" description="PPIase FKBP-type" evidence="7">
    <location>
        <begin position="93"/>
        <end position="218"/>
    </location>
</feature>
<dbReference type="PANTHER" id="PTHR43811:SF26">
    <property type="entry name" value="PEPTIDYL-PROLYL CIS-TRANS ISOMERASE FKBP16-1, CHLOROPLASTIC"/>
    <property type="match status" value="1"/>
</dbReference>
<protein>
    <recommendedName>
        <fullName evidence="2 5">peptidylprolyl isomerase</fullName>
        <ecNumber evidence="2 5">5.2.1.8</ecNumber>
    </recommendedName>
</protein>
<dbReference type="Gene3D" id="3.10.50.40">
    <property type="match status" value="1"/>
</dbReference>
<comment type="caution">
    <text evidence="8">The sequence shown here is derived from an EMBL/GenBank/DDBJ whole genome shotgun (WGS) entry which is preliminary data.</text>
</comment>
<evidence type="ECO:0000256" key="1">
    <source>
        <dbReference type="ARBA" id="ARBA00000971"/>
    </source>
</evidence>
<keyword evidence="3 5" id="KW-0697">Rotamase</keyword>
<evidence type="ECO:0000313" key="8">
    <source>
        <dbReference type="EMBL" id="CAH0365893.1"/>
    </source>
</evidence>
<evidence type="ECO:0000256" key="3">
    <source>
        <dbReference type="ARBA" id="ARBA00023110"/>
    </source>
</evidence>
<proteinExistence type="predicted"/>
<dbReference type="PROSITE" id="PS50059">
    <property type="entry name" value="FKBP_PPIASE"/>
    <property type="match status" value="1"/>
</dbReference>
<evidence type="ECO:0000313" key="9">
    <source>
        <dbReference type="Proteomes" id="UP000789595"/>
    </source>
</evidence>
<evidence type="ECO:0000256" key="5">
    <source>
        <dbReference type="PROSITE-ProRule" id="PRU00277"/>
    </source>
</evidence>
<dbReference type="InterPro" id="IPR046357">
    <property type="entry name" value="PPIase_dom_sf"/>
</dbReference>
<keyword evidence="9" id="KW-1185">Reference proteome</keyword>
<dbReference type="Pfam" id="PF00254">
    <property type="entry name" value="FKBP_C"/>
    <property type="match status" value="1"/>
</dbReference>
<reference evidence="8" key="1">
    <citation type="submission" date="2021-11" db="EMBL/GenBank/DDBJ databases">
        <authorList>
            <consortium name="Genoscope - CEA"/>
            <person name="William W."/>
        </authorList>
    </citation>
    <scope>NUCLEOTIDE SEQUENCE</scope>
</reference>
<feature type="chain" id="PRO_5035310065" description="peptidylprolyl isomerase" evidence="6">
    <location>
        <begin position="27"/>
        <end position="218"/>
    </location>
</feature>
<evidence type="ECO:0000256" key="6">
    <source>
        <dbReference type="SAM" id="SignalP"/>
    </source>
</evidence>
<accession>A0A8J2S724</accession>
<comment type="catalytic activity">
    <reaction evidence="1 5">
        <text>[protein]-peptidylproline (omega=180) = [protein]-peptidylproline (omega=0)</text>
        <dbReference type="Rhea" id="RHEA:16237"/>
        <dbReference type="Rhea" id="RHEA-COMP:10747"/>
        <dbReference type="Rhea" id="RHEA-COMP:10748"/>
        <dbReference type="ChEBI" id="CHEBI:83833"/>
        <dbReference type="ChEBI" id="CHEBI:83834"/>
        <dbReference type="EC" id="5.2.1.8"/>
    </reaction>
</comment>
<organism evidence="8 9">
    <name type="scientific">Pelagomonas calceolata</name>
    <dbReference type="NCBI Taxonomy" id="35677"/>
    <lineage>
        <taxon>Eukaryota</taxon>
        <taxon>Sar</taxon>
        <taxon>Stramenopiles</taxon>
        <taxon>Ochrophyta</taxon>
        <taxon>Pelagophyceae</taxon>
        <taxon>Pelagomonadales</taxon>
        <taxon>Pelagomonadaceae</taxon>
        <taxon>Pelagomonas</taxon>
    </lineage>
</organism>
<evidence type="ECO:0000256" key="4">
    <source>
        <dbReference type="ARBA" id="ARBA00023235"/>
    </source>
</evidence>